<organism evidence="2 3">
    <name type="scientific">Luedemannella helvata</name>
    <dbReference type="NCBI Taxonomy" id="349315"/>
    <lineage>
        <taxon>Bacteria</taxon>
        <taxon>Bacillati</taxon>
        <taxon>Actinomycetota</taxon>
        <taxon>Actinomycetes</taxon>
        <taxon>Micromonosporales</taxon>
        <taxon>Micromonosporaceae</taxon>
        <taxon>Luedemannella</taxon>
    </lineage>
</organism>
<accession>A0ABP4W062</accession>
<evidence type="ECO:0008006" key="4">
    <source>
        <dbReference type="Google" id="ProtNLM"/>
    </source>
</evidence>
<dbReference type="SUPFAM" id="SSF51445">
    <property type="entry name" value="(Trans)glycosidases"/>
    <property type="match status" value="1"/>
</dbReference>
<evidence type="ECO:0000313" key="2">
    <source>
        <dbReference type="EMBL" id="GAA1743807.1"/>
    </source>
</evidence>
<dbReference type="EMBL" id="BAAALS010000005">
    <property type="protein sequence ID" value="GAA1743807.1"/>
    <property type="molecule type" value="Genomic_DNA"/>
</dbReference>
<evidence type="ECO:0000313" key="3">
    <source>
        <dbReference type="Proteomes" id="UP001500655"/>
    </source>
</evidence>
<keyword evidence="3" id="KW-1185">Reference proteome</keyword>
<protein>
    <recommendedName>
        <fullName evidence="4">Dextranase</fullName>
    </recommendedName>
</protein>
<evidence type="ECO:0000256" key="1">
    <source>
        <dbReference type="ARBA" id="ARBA00022729"/>
    </source>
</evidence>
<dbReference type="Gene3D" id="2.60.40.1180">
    <property type="entry name" value="Golgi alpha-mannosidase II"/>
    <property type="match status" value="1"/>
</dbReference>
<dbReference type="InterPro" id="IPR013780">
    <property type="entry name" value="Glyco_hydro_b"/>
</dbReference>
<gene>
    <name evidence="2" type="ORF">GCM10009681_13250</name>
</gene>
<sequence length="514" mass="55411">MLLPTKACYAPGEPVAIELPAAPAARAIEVERLGVRVATVTVPAGADHVDLGPLPVGGYGVRLRDGAGHTAVEVLADPFARLRYGFVASYAPGRDIDGVLRLARRLHLTAVQFYDWAYRHADLVGPDEYADPLGQPVSLATVRALAAGLASVGTAPIGYAAVYGVGKDEWPAWEHAALLRADGTVHDLAGFLSIVDPADPAWLAHFRADLRKAVERVGLAGFHLDQYGFPRRAVRPDGRVVDLAEAFHTMICEVREELPDARLIFNNVNDFPVWRTTRSPQDATYTEVWEPHEALDDVAAVAVRARTLAPSRPAVLAAYQTVFDRLPAADAELTTKLTMATLFSHGATQLLAGEDGHVLVDPYYVRNHPAAPSTVDMLADWYDLLVAAGDVLFDPGNADITRSVVGGLNGEIDVEAPEEVWRRVVATPHGTVVHLINLVGQADLGWDTAKAHVTPVDRLTVRFRRVGAATPTVRVADPDRGPFFVDVPARVDGEYVIADLPTLGVWQIVLLGDS</sequence>
<dbReference type="Proteomes" id="UP001500655">
    <property type="component" value="Unassembled WGS sequence"/>
</dbReference>
<comment type="caution">
    <text evidence="2">The sequence shown here is derived from an EMBL/GenBank/DDBJ whole genome shotgun (WGS) entry which is preliminary data.</text>
</comment>
<keyword evidence="1" id="KW-0732">Signal</keyword>
<dbReference type="Gene3D" id="3.20.20.80">
    <property type="entry name" value="Glycosidases"/>
    <property type="match status" value="1"/>
</dbReference>
<dbReference type="InterPro" id="IPR017853">
    <property type="entry name" value="GH"/>
</dbReference>
<dbReference type="Pfam" id="PF13199">
    <property type="entry name" value="Glyco_hydro_66"/>
    <property type="match status" value="1"/>
</dbReference>
<reference evidence="3" key="1">
    <citation type="journal article" date="2019" name="Int. J. Syst. Evol. Microbiol.">
        <title>The Global Catalogue of Microorganisms (GCM) 10K type strain sequencing project: providing services to taxonomists for standard genome sequencing and annotation.</title>
        <authorList>
            <consortium name="The Broad Institute Genomics Platform"/>
            <consortium name="The Broad Institute Genome Sequencing Center for Infectious Disease"/>
            <person name="Wu L."/>
            <person name="Ma J."/>
        </authorList>
    </citation>
    <scope>NUCLEOTIDE SEQUENCE [LARGE SCALE GENOMIC DNA]</scope>
    <source>
        <strain evidence="3">JCM 13249</strain>
    </source>
</reference>
<dbReference type="RefSeq" id="WP_344077976.1">
    <property type="nucleotide sequence ID" value="NZ_BAAALS010000005.1"/>
</dbReference>
<dbReference type="InterPro" id="IPR025092">
    <property type="entry name" value="Glyco_hydro_66"/>
</dbReference>
<proteinExistence type="predicted"/>
<name>A0ABP4W062_9ACTN</name>